<dbReference type="RefSeq" id="WP_157305550.1">
    <property type="nucleotide sequence ID" value="NZ_WRXN01000002.1"/>
</dbReference>
<dbReference type="Proteomes" id="UP000461730">
    <property type="component" value="Unassembled WGS sequence"/>
</dbReference>
<reference evidence="1 2" key="1">
    <citation type="submission" date="2019-12" db="EMBL/GenBank/DDBJ databases">
        <title>Chitinophaga sp. strain ysch24 (GDMCC 1.1355), whole genome shotgun sequence.</title>
        <authorList>
            <person name="Zhang X."/>
        </authorList>
    </citation>
    <scope>NUCLEOTIDE SEQUENCE [LARGE SCALE GENOMIC DNA]</scope>
    <source>
        <strain evidence="2">ysch24</strain>
    </source>
</reference>
<dbReference type="InterPro" id="IPR043741">
    <property type="entry name" value="DUF5686"/>
</dbReference>
<protein>
    <recommendedName>
        <fullName evidence="3">Carboxypeptidase-like regulatory domain-containing protein</fullName>
    </recommendedName>
</protein>
<gene>
    <name evidence="1" type="ORF">GO493_07675</name>
</gene>
<evidence type="ECO:0000313" key="1">
    <source>
        <dbReference type="EMBL" id="MVT08136.1"/>
    </source>
</evidence>
<dbReference type="AlphaFoldDB" id="A0A7K1U1H6"/>
<dbReference type="Pfam" id="PF18939">
    <property type="entry name" value="DUF5686"/>
    <property type="match status" value="1"/>
</dbReference>
<dbReference type="SUPFAM" id="SSF49464">
    <property type="entry name" value="Carboxypeptidase regulatory domain-like"/>
    <property type="match status" value="1"/>
</dbReference>
<accession>A0A7K1U1H6</accession>
<evidence type="ECO:0000313" key="2">
    <source>
        <dbReference type="Proteomes" id="UP000461730"/>
    </source>
</evidence>
<keyword evidence="2" id="KW-1185">Reference proteome</keyword>
<dbReference type="InterPro" id="IPR008969">
    <property type="entry name" value="CarboxyPept-like_regulatory"/>
</dbReference>
<dbReference type="Gene3D" id="2.60.40.1120">
    <property type="entry name" value="Carboxypeptidase-like, regulatory domain"/>
    <property type="match status" value="1"/>
</dbReference>
<dbReference type="Pfam" id="PF13715">
    <property type="entry name" value="CarbopepD_reg_2"/>
    <property type="match status" value="1"/>
</dbReference>
<dbReference type="EMBL" id="WRXN01000002">
    <property type="protein sequence ID" value="MVT08136.1"/>
    <property type="molecule type" value="Genomic_DNA"/>
</dbReference>
<evidence type="ECO:0008006" key="3">
    <source>
        <dbReference type="Google" id="ProtNLM"/>
    </source>
</evidence>
<comment type="caution">
    <text evidence="1">The sequence shown here is derived from an EMBL/GenBank/DDBJ whole genome shotgun (WGS) entry which is preliminary data.</text>
</comment>
<organism evidence="1 2">
    <name type="scientific">Chitinophaga tropicalis</name>
    <dbReference type="NCBI Taxonomy" id="2683588"/>
    <lineage>
        <taxon>Bacteria</taxon>
        <taxon>Pseudomonadati</taxon>
        <taxon>Bacteroidota</taxon>
        <taxon>Chitinophagia</taxon>
        <taxon>Chitinophagales</taxon>
        <taxon>Chitinophagaceae</taxon>
        <taxon>Chitinophaga</taxon>
    </lineage>
</organism>
<sequence>MPRLFSTFLFLIICYTSQAGIIRGRVYGEKQSPLPFASIFIKGTTTGTTSNGAGVYQLDLPAGTYTLVCQYMGYKKTEKNITVTDAVQEIDFVLIPLSLQIKEVVVKSGGEDPAYAIIRQAIKKRPYYLNQVKEYTCNDYIKGIFKTRDVPNRFFGQKIDKKEMGVDSTGKGVLFLSESVTKVSYKAPEDVKVEVISARQSGGGLGFSFPAFIDFYENNVTAMLSQFNKRGFISPIADNALLYYKYRLEGVFQDDGKTVNKIKVIPRRKYEPLFSGYIFITDDDWRIHSTDLLVTQDYQLEIMDTLHIRQIHVPVNADVWRTKDQVIYISLKQFGFDLVGNFVNVYSNYDLNPGFAKKYFGKTLLRYDTAYDSKGLAYWDSVRPVPLEPEELKDFHEKDSTARARKDSLSSSRELDTLRKRQKPLNPVNLFWGGINRNFYFKRDTGIYSHQLNIKPLITQLEYNTVEGVSVNFEPTLSFSLPQKQSLQIFSSVRYGSSNSHLNSYTYLTWKKDGRLAGRYGSNSLTIGGGKRISQFNRDNPIVPLANAFYTLLLKENYMKLYENWFGMLSFSRRFENTATITLGASYEDRMPVENTTDFVIFKNDKKQFTPNHPYELANVPFQKNQALVLNFAFSFQPGQRFIELPDRKVPLGSKYPTFSVAYDKGIPDIGGSDANFDKWRVQIKDNMNFKLFGEFHYRIGAGGFLNDKHVDIPDYQHFNGNQTFYNINYLNSFQLAPYYQYSNTASLYGVANVEHHFNGLLTNKIPLFNRLKWNLVAGSNTFYVNRDNNYVEVFAGLENIFKLIRVDVIAGYQSKEDTRIGVRVGFGGLFGGMLSSGQGQR</sequence>
<proteinExistence type="predicted"/>
<name>A0A7K1U1H6_9BACT</name>